<organism evidence="2">
    <name type="scientific">freshwater metagenome</name>
    <dbReference type="NCBI Taxonomy" id="449393"/>
    <lineage>
        <taxon>unclassified sequences</taxon>
        <taxon>metagenomes</taxon>
        <taxon>ecological metagenomes</taxon>
    </lineage>
</organism>
<dbReference type="AlphaFoldDB" id="A0A6J6BM35"/>
<dbReference type="InterPro" id="IPR008930">
    <property type="entry name" value="Terpenoid_cyclase/PrenylTrfase"/>
</dbReference>
<proteinExistence type="predicted"/>
<keyword evidence="1" id="KW-0472">Membrane</keyword>
<dbReference type="EMBL" id="CAEZSO010000053">
    <property type="protein sequence ID" value="CAB4540151.1"/>
    <property type="molecule type" value="Genomic_DNA"/>
</dbReference>
<feature type="transmembrane region" description="Helical" evidence="1">
    <location>
        <begin position="403"/>
        <end position="420"/>
    </location>
</feature>
<protein>
    <submittedName>
        <fullName evidence="2">Unannotated protein</fullName>
    </submittedName>
</protein>
<dbReference type="SUPFAM" id="SSF48239">
    <property type="entry name" value="Terpenoid cyclases/Protein prenyltransferases"/>
    <property type="match status" value="1"/>
</dbReference>
<keyword evidence="1" id="KW-0812">Transmembrane</keyword>
<dbReference type="Gene3D" id="1.50.10.20">
    <property type="match status" value="1"/>
</dbReference>
<reference evidence="2" key="1">
    <citation type="submission" date="2020-05" db="EMBL/GenBank/DDBJ databases">
        <authorList>
            <person name="Chiriac C."/>
            <person name="Salcher M."/>
            <person name="Ghai R."/>
            <person name="Kavagutti S V."/>
        </authorList>
    </citation>
    <scope>NUCLEOTIDE SEQUENCE</scope>
</reference>
<evidence type="ECO:0000313" key="2">
    <source>
        <dbReference type="EMBL" id="CAB4540151.1"/>
    </source>
</evidence>
<name>A0A6J6BM35_9ZZZZ</name>
<sequence>MKRIAALVVTTGLVLPLFALTPAQAATTAPAGLFGIQDPTYNGVYRQSEAILAYAALNKPVPESAIGWLKEQQCPDGGWQAFRADTTTACDPADPVAYSGEDSNSTALAIAALTTVGESGAVDQGVEYLRSIQLADGALPWFKGGDADASSSALAAAAITTAGQSINSFTNGGASLRDGLNQFQIGCDGASAQQGGFRYLTSDELFATDFASVQALLGISNSVVPVTPSSIDNAEQTFTCPTSDPISNADRVSAAAAHVVSRLEAGGGTIESAYTPGTVDWTNTRFAVLSLAASGHGSDAIKRAVVALAGSVTETTVDSSGNDLPGDLAELILVSEAVRSALRPLSTTTEIDSQALFERLEATLTAGGEAYSGPPVAVQDGKTAVQKQTLAESGPSRSIQTNAQIAVLLLLAGCALLALSRRRATA</sequence>
<evidence type="ECO:0000256" key="1">
    <source>
        <dbReference type="SAM" id="Phobius"/>
    </source>
</evidence>
<gene>
    <name evidence="2" type="ORF">UFOPK1446_00363</name>
</gene>
<keyword evidence="1" id="KW-1133">Transmembrane helix</keyword>
<accession>A0A6J6BM35</accession>